<dbReference type="Proteomes" id="UP000324907">
    <property type="component" value="Unassembled WGS sequence"/>
</dbReference>
<proteinExistence type="inferred from homology"/>
<dbReference type="EMBL" id="VLTL01000161">
    <property type="protein sequence ID" value="KAA0157998.1"/>
    <property type="molecule type" value="Genomic_DNA"/>
</dbReference>
<dbReference type="PROSITE" id="PS50011">
    <property type="entry name" value="PROTEIN_KINASE_DOM"/>
    <property type="match status" value="1"/>
</dbReference>
<comment type="similarity">
    <text evidence="7">Belongs to the protein kinase superfamily.</text>
</comment>
<dbReference type="InterPro" id="IPR011009">
    <property type="entry name" value="Kinase-like_dom_sf"/>
</dbReference>
<dbReference type="EMBL" id="VLTN01000040">
    <property type="protein sequence ID" value="KAA0149718.1"/>
    <property type="molecule type" value="Genomic_DNA"/>
</dbReference>
<evidence type="ECO:0000313" key="12">
    <source>
        <dbReference type="EMBL" id="KAA0157998.1"/>
    </source>
</evidence>
<accession>A0A5A8CYX0</accession>
<feature type="domain" description="Protein kinase" evidence="9">
    <location>
        <begin position="36"/>
        <end position="305"/>
    </location>
</feature>
<evidence type="ECO:0000256" key="1">
    <source>
        <dbReference type="ARBA" id="ARBA00022527"/>
    </source>
</evidence>
<dbReference type="OMA" id="VVQEFME"/>
<dbReference type="Pfam" id="PF00069">
    <property type="entry name" value="Pkinase"/>
    <property type="match status" value="1"/>
</dbReference>
<keyword evidence="2" id="KW-0808">Transferase</keyword>
<dbReference type="InterPro" id="IPR050940">
    <property type="entry name" value="Actin_reg-Ser/Thr_kinase"/>
</dbReference>
<organism evidence="12 14">
    <name type="scientific">Cafeteria roenbergensis</name>
    <name type="common">Marine flagellate</name>
    <dbReference type="NCBI Taxonomy" id="33653"/>
    <lineage>
        <taxon>Eukaryota</taxon>
        <taxon>Sar</taxon>
        <taxon>Stramenopiles</taxon>
        <taxon>Bigyra</taxon>
        <taxon>Opalozoa</taxon>
        <taxon>Bicosoecida</taxon>
        <taxon>Cafeteriaceae</taxon>
        <taxon>Cafeteria</taxon>
    </lineage>
</organism>
<evidence type="ECO:0000313" key="11">
    <source>
        <dbReference type="EMBL" id="KAA0154199.1"/>
    </source>
</evidence>
<keyword evidence="13" id="KW-1185">Reference proteome</keyword>
<evidence type="ECO:0000313" key="13">
    <source>
        <dbReference type="Proteomes" id="UP000323011"/>
    </source>
</evidence>
<evidence type="ECO:0000256" key="5">
    <source>
        <dbReference type="ARBA" id="ARBA00022840"/>
    </source>
</evidence>
<dbReference type="PROSITE" id="PS00107">
    <property type="entry name" value="PROTEIN_KINASE_ATP"/>
    <property type="match status" value="1"/>
</dbReference>
<dbReference type="InterPro" id="IPR008271">
    <property type="entry name" value="Ser/Thr_kinase_AS"/>
</dbReference>
<keyword evidence="5 6" id="KW-0067">ATP-binding</keyword>
<dbReference type="GO" id="GO:0004674">
    <property type="term" value="F:protein serine/threonine kinase activity"/>
    <property type="evidence" value="ECO:0007669"/>
    <property type="project" value="UniProtKB-KW"/>
</dbReference>
<dbReference type="EMBL" id="VLTM01000094">
    <property type="protein sequence ID" value="KAA0154199.1"/>
    <property type="molecule type" value="Genomic_DNA"/>
</dbReference>
<evidence type="ECO:0000256" key="6">
    <source>
        <dbReference type="PROSITE-ProRule" id="PRU10141"/>
    </source>
</evidence>
<dbReference type="PANTHER" id="PTHR46485:SF5">
    <property type="entry name" value="CENTER DIVIDER, ISOFORM A"/>
    <property type="match status" value="1"/>
</dbReference>
<feature type="region of interest" description="Disordered" evidence="8">
    <location>
        <begin position="311"/>
        <end position="358"/>
    </location>
</feature>
<evidence type="ECO:0000259" key="9">
    <source>
        <dbReference type="PROSITE" id="PS50011"/>
    </source>
</evidence>
<keyword evidence="4" id="KW-0418">Kinase</keyword>
<dbReference type="InterPro" id="IPR000719">
    <property type="entry name" value="Prot_kinase_dom"/>
</dbReference>
<dbReference type="SUPFAM" id="SSF56112">
    <property type="entry name" value="Protein kinase-like (PK-like)"/>
    <property type="match status" value="1"/>
</dbReference>
<dbReference type="AlphaFoldDB" id="A0A5A8CYX0"/>
<dbReference type="PROSITE" id="PS00108">
    <property type="entry name" value="PROTEIN_KINASE_ST"/>
    <property type="match status" value="1"/>
</dbReference>
<evidence type="ECO:0000313" key="14">
    <source>
        <dbReference type="Proteomes" id="UP000324907"/>
    </source>
</evidence>
<dbReference type="Gene3D" id="1.10.510.10">
    <property type="entry name" value="Transferase(Phosphotransferase) domain 1"/>
    <property type="match status" value="1"/>
</dbReference>
<evidence type="ECO:0000313" key="15">
    <source>
        <dbReference type="Proteomes" id="UP000325113"/>
    </source>
</evidence>
<dbReference type="Proteomes" id="UP000323011">
    <property type="component" value="Unassembled WGS sequence"/>
</dbReference>
<name>A0A5A8CYX0_CAFRO</name>
<comment type="caution">
    <text evidence="12">The sequence shown here is derived from an EMBL/GenBank/DDBJ whole genome shotgun (WGS) entry which is preliminary data.</text>
</comment>
<dbReference type="Gene3D" id="3.30.200.20">
    <property type="entry name" value="Phosphorylase Kinase, domain 1"/>
    <property type="match status" value="1"/>
</dbReference>
<evidence type="ECO:0000256" key="3">
    <source>
        <dbReference type="ARBA" id="ARBA00022741"/>
    </source>
</evidence>
<evidence type="ECO:0000256" key="8">
    <source>
        <dbReference type="SAM" id="MobiDB-lite"/>
    </source>
</evidence>
<keyword evidence="3 6" id="KW-0547">Nucleotide-binding</keyword>
<evidence type="ECO:0000256" key="2">
    <source>
        <dbReference type="ARBA" id="ARBA00022679"/>
    </source>
</evidence>
<evidence type="ECO:0000256" key="4">
    <source>
        <dbReference type="ARBA" id="ARBA00022777"/>
    </source>
</evidence>
<dbReference type="InterPro" id="IPR017441">
    <property type="entry name" value="Protein_kinase_ATP_BS"/>
</dbReference>
<dbReference type="Proteomes" id="UP000325113">
    <property type="component" value="Unassembled WGS sequence"/>
</dbReference>
<feature type="binding site" evidence="6">
    <location>
        <position position="69"/>
    </location>
    <ligand>
        <name>ATP</name>
        <dbReference type="ChEBI" id="CHEBI:30616"/>
    </ligand>
</feature>
<keyword evidence="1 7" id="KW-0723">Serine/threonine-protein kinase</keyword>
<feature type="compositionally biased region" description="Low complexity" evidence="8">
    <location>
        <begin position="337"/>
        <end position="351"/>
    </location>
</feature>
<dbReference type="GO" id="GO:0005524">
    <property type="term" value="F:ATP binding"/>
    <property type="evidence" value="ECO:0007669"/>
    <property type="project" value="UniProtKB-UniRule"/>
</dbReference>
<protein>
    <recommendedName>
        <fullName evidence="9">Protein kinase domain-containing protein</fullName>
    </recommendedName>
</protein>
<evidence type="ECO:0000313" key="10">
    <source>
        <dbReference type="EMBL" id="KAA0149718.1"/>
    </source>
</evidence>
<gene>
    <name evidence="12" type="ORF">FNF28_06421</name>
    <name evidence="10" type="ORF">FNF29_05729</name>
    <name evidence="11" type="ORF">FNF31_06336</name>
</gene>
<dbReference type="SMART" id="SM00220">
    <property type="entry name" value="S_TKc"/>
    <property type="match status" value="1"/>
</dbReference>
<sequence length="358" mass="38715">MAAASPTRAGPGEMDPERLPDEMSEVTVLSFDAISIDETKLLGKGAFSSVYEGTLTTASAGPIPVAIKKMRIPAAVSKDHKYLQTELRVLSGLTHRNLVKYFGLAKDDTHAFIVTELMRGGDLRAVLEGAIASGDPEAAFPTGLRLKVAQDIAAGIDYMHNNEIVHRDIKTENVLMDEDWRPVLADYGFARKVSAKKNMTIVGTDEFMAPEVIWGEAYDERADVFSFGVVMAELFSWKRAGEDGFMTRTPRGKFRLDRDQVSSAIREGTPDAPERLAELILECLAYEPDDRVESADALATLGEVLEEWSETHGGAEAGAGHSRRPSSVARERKAGDASAEAAAAASTPEASPEAEEEG</sequence>
<reference evidence="13 14" key="1">
    <citation type="submission" date="2019-07" db="EMBL/GenBank/DDBJ databases">
        <title>Genomes of Cafeteria roenbergensis.</title>
        <authorList>
            <person name="Fischer M.G."/>
            <person name="Hackl T."/>
            <person name="Roman M."/>
        </authorList>
    </citation>
    <scope>NUCLEOTIDE SEQUENCE [LARGE SCALE GENOMIC DNA]</scope>
    <source>
        <strain evidence="10 13">BVI</strain>
        <strain evidence="11 15">Cflag</strain>
        <strain evidence="12 14">RCC970-E3</strain>
    </source>
</reference>
<evidence type="ECO:0000256" key="7">
    <source>
        <dbReference type="RuleBase" id="RU000304"/>
    </source>
</evidence>
<dbReference type="PANTHER" id="PTHR46485">
    <property type="entry name" value="LIM DOMAIN KINASE 1"/>
    <property type="match status" value="1"/>
</dbReference>